<name>A0A2H4IBI2_9CAUD</name>
<feature type="transmembrane region" description="Helical" evidence="1">
    <location>
        <begin position="41"/>
        <end position="60"/>
    </location>
</feature>
<protein>
    <submittedName>
        <fullName evidence="2">Putative membrane protein</fullName>
    </submittedName>
</protein>
<keyword evidence="1" id="KW-0472">Membrane</keyword>
<reference evidence="2 3" key="1">
    <citation type="submission" date="2017-04" db="EMBL/GenBank/DDBJ databases">
        <authorList>
            <person name="Afonso C.L."/>
            <person name="Miller P.J."/>
            <person name="Scott M.A."/>
            <person name="Spackman E."/>
            <person name="Goraichik I."/>
            <person name="Dimitrov K.M."/>
            <person name="Suarez D.L."/>
            <person name="Swayne D.E."/>
        </authorList>
    </citation>
    <scope>NUCLEOTIDE SEQUENCE [LARGE SCALE GENOMIC DNA]</scope>
</reference>
<keyword evidence="1" id="KW-1133">Transmembrane helix</keyword>
<dbReference type="EMBL" id="KY984068">
    <property type="protein sequence ID" value="ARW58916.1"/>
    <property type="molecule type" value="Genomic_DNA"/>
</dbReference>
<gene>
    <name evidence="2" type="ORF">Y3_276</name>
</gene>
<accession>A0A2H4IBI2</accession>
<dbReference type="Proteomes" id="UP000240568">
    <property type="component" value="Segment"/>
</dbReference>
<organism evidence="2 3">
    <name type="scientific">Erwinia phage vB_EamM_Y3</name>
    <dbReference type="NCBI Taxonomy" id="1983553"/>
    <lineage>
        <taxon>Viruses</taxon>
        <taxon>Duplodnaviria</taxon>
        <taxon>Heunggongvirae</taxon>
        <taxon>Uroviricota</taxon>
        <taxon>Caudoviricetes</taxon>
        <taxon>Sasquatchvirus</taxon>
        <taxon>Sasquatchvirus Y3</taxon>
    </lineage>
</organism>
<proteinExistence type="predicted"/>
<keyword evidence="1" id="KW-0812">Transmembrane</keyword>
<evidence type="ECO:0000313" key="3">
    <source>
        <dbReference type="Proteomes" id="UP000240568"/>
    </source>
</evidence>
<sequence length="110" mass="12985">MYSVYYTAYHTWRKRFSAVVVLLVLTLIAQGYMSQTMANSYWMWIGILYIIPLAVSWYYMAFYSDCLISDLQAGTHVVCPGYDKWKKRHIAWYTKRFGSAPRIKQMGDNN</sequence>
<evidence type="ECO:0000256" key="1">
    <source>
        <dbReference type="SAM" id="Phobius"/>
    </source>
</evidence>
<keyword evidence="3" id="KW-1185">Reference proteome</keyword>
<evidence type="ECO:0000313" key="2">
    <source>
        <dbReference type="EMBL" id="ARW58916.1"/>
    </source>
</evidence>